<sequence length="361" mass="39778">MSLLLRLSVLLSVVAFLTAEAEESPTQVVVAIRYFKEEGVSHSHLDLFDGNGGFLRHLTKDESGQDFDPVFSPDGRSVVYQRTKGKGVEWRMVSVDGSSDRTLKAAPEWHAKTFAEPESFGFPKFVVQSDGEERLETAAKPGDLEYKAASGRFSLVLKDARKEPDPADPEYFPKQAFLRTQGVDGEVLVETLPVFAPKRPAGEEEFWSGPLPSGKVPHEQEANEDHDVFGGGEDGILVLQGSPFWETAPLQVAFLRQHRGSTDGLGLFALDLNTRRLSELAPNGGRIVPLPGMPWFAVMVEQRYLPFNGGSVNCSYLDLWSADMQRIRFGEAKPAICYGASILMGKEKARVISLRGLKPPL</sequence>
<keyword evidence="1" id="KW-0732">Signal</keyword>
<organism evidence="2 3">
    <name type="scientific">Luteolibacter soli</name>
    <dbReference type="NCBI Taxonomy" id="3135280"/>
    <lineage>
        <taxon>Bacteria</taxon>
        <taxon>Pseudomonadati</taxon>
        <taxon>Verrucomicrobiota</taxon>
        <taxon>Verrucomicrobiia</taxon>
        <taxon>Verrucomicrobiales</taxon>
        <taxon>Verrucomicrobiaceae</taxon>
        <taxon>Luteolibacter</taxon>
    </lineage>
</organism>
<name>A0ABU9AVP2_9BACT</name>
<comment type="caution">
    <text evidence="2">The sequence shown here is derived from an EMBL/GenBank/DDBJ whole genome shotgun (WGS) entry which is preliminary data.</text>
</comment>
<reference evidence="2 3" key="1">
    <citation type="submission" date="2024-04" db="EMBL/GenBank/DDBJ databases">
        <title>Luteolibacter sp. isolated from soil.</title>
        <authorList>
            <person name="An J."/>
        </authorList>
    </citation>
    <scope>NUCLEOTIDE SEQUENCE [LARGE SCALE GENOMIC DNA]</scope>
    <source>
        <strain evidence="2 3">Y139</strain>
    </source>
</reference>
<proteinExistence type="predicted"/>
<dbReference type="RefSeq" id="WP_341404302.1">
    <property type="nucleotide sequence ID" value="NZ_JBBUKT010000003.1"/>
</dbReference>
<gene>
    <name evidence="2" type="ORF">WKV53_09350</name>
</gene>
<dbReference type="Pfam" id="PF07676">
    <property type="entry name" value="PD40"/>
    <property type="match status" value="1"/>
</dbReference>
<keyword evidence="3" id="KW-1185">Reference proteome</keyword>
<evidence type="ECO:0008006" key="4">
    <source>
        <dbReference type="Google" id="ProtNLM"/>
    </source>
</evidence>
<dbReference type="Gene3D" id="2.120.10.30">
    <property type="entry name" value="TolB, C-terminal domain"/>
    <property type="match status" value="1"/>
</dbReference>
<dbReference type="SUPFAM" id="SSF82171">
    <property type="entry name" value="DPP6 N-terminal domain-like"/>
    <property type="match status" value="1"/>
</dbReference>
<evidence type="ECO:0000313" key="3">
    <source>
        <dbReference type="Proteomes" id="UP001371305"/>
    </source>
</evidence>
<feature type="signal peptide" evidence="1">
    <location>
        <begin position="1"/>
        <end position="21"/>
    </location>
</feature>
<feature type="chain" id="PRO_5046276809" description="WD40 repeat protein" evidence="1">
    <location>
        <begin position="22"/>
        <end position="361"/>
    </location>
</feature>
<dbReference type="Proteomes" id="UP001371305">
    <property type="component" value="Unassembled WGS sequence"/>
</dbReference>
<evidence type="ECO:0000313" key="2">
    <source>
        <dbReference type="EMBL" id="MEK7950700.1"/>
    </source>
</evidence>
<evidence type="ECO:0000256" key="1">
    <source>
        <dbReference type="SAM" id="SignalP"/>
    </source>
</evidence>
<dbReference type="InterPro" id="IPR011659">
    <property type="entry name" value="WD40"/>
</dbReference>
<dbReference type="InterPro" id="IPR011042">
    <property type="entry name" value="6-blade_b-propeller_TolB-like"/>
</dbReference>
<accession>A0ABU9AVP2</accession>
<dbReference type="EMBL" id="JBBUKT010000003">
    <property type="protein sequence ID" value="MEK7950700.1"/>
    <property type="molecule type" value="Genomic_DNA"/>
</dbReference>
<protein>
    <recommendedName>
        <fullName evidence="4">WD40 repeat protein</fullName>
    </recommendedName>
</protein>